<evidence type="ECO:0000313" key="2">
    <source>
        <dbReference type="Proteomes" id="UP001054945"/>
    </source>
</evidence>
<keyword evidence="2" id="KW-1185">Reference proteome</keyword>
<dbReference type="EMBL" id="BPLR01017083">
    <property type="protein sequence ID" value="GIY88621.1"/>
    <property type="molecule type" value="Genomic_DNA"/>
</dbReference>
<accession>A0AAV4X3N5</accession>
<dbReference type="Proteomes" id="UP001054945">
    <property type="component" value="Unassembled WGS sequence"/>
</dbReference>
<sequence length="97" mass="10729">MRGETKRLLGKGIYNEAIVKCTWQASKEKSIKREEIFFCKDKTGDKASYLSSQHGIGHKINKSLGVLFCLGTGYGGGAFLSTMTQDIHQSNEVDFPP</sequence>
<protein>
    <submittedName>
        <fullName evidence="1">Uncharacterized protein</fullName>
    </submittedName>
</protein>
<dbReference type="AlphaFoldDB" id="A0AAV4X3N5"/>
<evidence type="ECO:0000313" key="1">
    <source>
        <dbReference type="EMBL" id="GIY88621.1"/>
    </source>
</evidence>
<gene>
    <name evidence="1" type="ORF">CEXT_590591</name>
</gene>
<organism evidence="1 2">
    <name type="scientific">Caerostris extrusa</name>
    <name type="common">Bark spider</name>
    <name type="synonym">Caerostris bankana</name>
    <dbReference type="NCBI Taxonomy" id="172846"/>
    <lineage>
        <taxon>Eukaryota</taxon>
        <taxon>Metazoa</taxon>
        <taxon>Ecdysozoa</taxon>
        <taxon>Arthropoda</taxon>
        <taxon>Chelicerata</taxon>
        <taxon>Arachnida</taxon>
        <taxon>Araneae</taxon>
        <taxon>Araneomorphae</taxon>
        <taxon>Entelegynae</taxon>
        <taxon>Araneoidea</taxon>
        <taxon>Araneidae</taxon>
        <taxon>Caerostris</taxon>
    </lineage>
</organism>
<reference evidence="1 2" key="1">
    <citation type="submission" date="2021-06" db="EMBL/GenBank/DDBJ databases">
        <title>Caerostris extrusa draft genome.</title>
        <authorList>
            <person name="Kono N."/>
            <person name="Arakawa K."/>
        </authorList>
    </citation>
    <scope>NUCLEOTIDE SEQUENCE [LARGE SCALE GENOMIC DNA]</scope>
</reference>
<proteinExistence type="predicted"/>
<name>A0AAV4X3N5_CAEEX</name>
<comment type="caution">
    <text evidence="1">The sequence shown here is derived from an EMBL/GenBank/DDBJ whole genome shotgun (WGS) entry which is preliminary data.</text>
</comment>